<dbReference type="EMBL" id="PGVE01000041">
    <property type="protein sequence ID" value="PLS05452.1"/>
    <property type="molecule type" value="Genomic_DNA"/>
</dbReference>
<evidence type="ECO:0000313" key="1">
    <source>
        <dbReference type="EMBL" id="PLS05452.1"/>
    </source>
</evidence>
<sequence>MPDLQFFSWCNQQYKVNRGVYNTIDQWFYDFGIDNIYSRRIQLLAFLDSVKEELIESNQSKFIRFGHGGLTKRLNDFIQANG</sequence>
<reference evidence="1 2" key="1">
    <citation type="submission" date="2017-11" db="EMBL/GenBank/DDBJ databases">
        <title>Comparitive Functional Genomics of Dry Heat Resistant strains isolated from the Viking Spacecraft.</title>
        <authorList>
            <person name="Seuylemezian A."/>
            <person name="Cooper K."/>
            <person name="Vaishampayan P."/>
        </authorList>
    </citation>
    <scope>NUCLEOTIDE SEQUENCE [LARGE SCALE GENOMIC DNA]</scope>
    <source>
        <strain evidence="1 2">V32-6</strain>
    </source>
</reference>
<dbReference type="Proteomes" id="UP000234950">
    <property type="component" value="Unassembled WGS sequence"/>
</dbReference>
<dbReference type="OrthoDB" id="2889790at2"/>
<proteinExistence type="predicted"/>
<protein>
    <submittedName>
        <fullName evidence="1">Uncharacterized protein</fullName>
    </submittedName>
</protein>
<comment type="caution">
    <text evidence="1">The sequence shown here is derived from an EMBL/GenBank/DDBJ whole genome shotgun (WGS) entry which is preliminary data.</text>
</comment>
<accession>A0A2N5HIV4</accession>
<dbReference type="AlphaFoldDB" id="A0A2N5HIV4"/>
<keyword evidence="2" id="KW-1185">Reference proteome</keyword>
<organism evidence="1 2">
    <name type="scientific">Neobacillus cucumis</name>
    <dbReference type="NCBI Taxonomy" id="1740721"/>
    <lineage>
        <taxon>Bacteria</taxon>
        <taxon>Bacillati</taxon>
        <taxon>Bacillota</taxon>
        <taxon>Bacilli</taxon>
        <taxon>Bacillales</taxon>
        <taxon>Bacillaceae</taxon>
        <taxon>Neobacillus</taxon>
    </lineage>
</organism>
<evidence type="ECO:0000313" key="2">
    <source>
        <dbReference type="Proteomes" id="UP000234950"/>
    </source>
</evidence>
<gene>
    <name evidence="1" type="ORF">CVD27_10235</name>
</gene>
<name>A0A2N5HIV4_9BACI</name>